<evidence type="ECO:0000313" key="3">
    <source>
        <dbReference type="Proteomes" id="UP001054902"/>
    </source>
</evidence>
<dbReference type="Proteomes" id="UP001054902">
    <property type="component" value="Unassembled WGS sequence"/>
</dbReference>
<protein>
    <submittedName>
        <fullName evidence="2">Uncharacterized protein</fullName>
    </submittedName>
</protein>
<gene>
    <name evidence="2" type="ORF">CTEN210_03321</name>
</gene>
<accession>A0AAD3H180</accession>
<sequence length="190" mass="21113">MLHNKLSGTEDFAIEPSMDMWNSDIAELEESNHELDTFEFGTNSDLFLDEEVMAQEVDLKLTDLEKGKRSRSSTENGHDAKRSRTEQSEVLGGCDVSIASSADVSMTSAQLPFMTPLELENQLEQSMARLAESMQRSERSRDQILHSNPSSVGFMESILSNSSGRKNFSSATSNYAPLRSYMNQIGSVTL</sequence>
<evidence type="ECO:0000256" key="1">
    <source>
        <dbReference type="SAM" id="MobiDB-lite"/>
    </source>
</evidence>
<dbReference type="EMBL" id="BLLK01000022">
    <property type="protein sequence ID" value="GFH46847.1"/>
    <property type="molecule type" value="Genomic_DNA"/>
</dbReference>
<comment type="caution">
    <text evidence="2">The sequence shown here is derived from an EMBL/GenBank/DDBJ whole genome shotgun (WGS) entry which is preliminary data.</text>
</comment>
<feature type="compositionally biased region" description="Basic and acidic residues" evidence="1">
    <location>
        <begin position="76"/>
        <end position="87"/>
    </location>
</feature>
<keyword evidence="3" id="KW-1185">Reference proteome</keyword>
<dbReference type="AlphaFoldDB" id="A0AAD3H180"/>
<organism evidence="2 3">
    <name type="scientific">Chaetoceros tenuissimus</name>
    <dbReference type="NCBI Taxonomy" id="426638"/>
    <lineage>
        <taxon>Eukaryota</taxon>
        <taxon>Sar</taxon>
        <taxon>Stramenopiles</taxon>
        <taxon>Ochrophyta</taxon>
        <taxon>Bacillariophyta</taxon>
        <taxon>Coscinodiscophyceae</taxon>
        <taxon>Chaetocerotophycidae</taxon>
        <taxon>Chaetocerotales</taxon>
        <taxon>Chaetocerotaceae</taxon>
        <taxon>Chaetoceros</taxon>
    </lineage>
</organism>
<evidence type="ECO:0000313" key="2">
    <source>
        <dbReference type="EMBL" id="GFH46847.1"/>
    </source>
</evidence>
<reference evidence="2 3" key="1">
    <citation type="journal article" date="2021" name="Sci. Rep.">
        <title>The genome of the diatom Chaetoceros tenuissimus carries an ancient integrated fragment of an extant virus.</title>
        <authorList>
            <person name="Hongo Y."/>
            <person name="Kimura K."/>
            <person name="Takaki Y."/>
            <person name="Yoshida Y."/>
            <person name="Baba S."/>
            <person name="Kobayashi G."/>
            <person name="Nagasaki K."/>
            <person name="Hano T."/>
            <person name="Tomaru Y."/>
        </authorList>
    </citation>
    <scope>NUCLEOTIDE SEQUENCE [LARGE SCALE GENOMIC DNA]</scope>
    <source>
        <strain evidence="2 3">NIES-3715</strain>
    </source>
</reference>
<feature type="region of interest" description="Disordered" evidence="1">
    <location>
        <begin position="64"/>
        <end position="88"/>
    </location>
</feature>
<name>A0AAD3H180_9STRA</name>
<proteinExistence type="predicted"/>